<dbReference type="Pfam" id="PF00768">
    <property type="entry name" value="Peptidase_S11"/>
    <property type="match status" value="1"/>
</dbReference>
<dbReference type="Gene3D" id="3.40.710.10">
    <property type="entry name" value="DD-peptidase/beta-lactamase superfamily"/>
    <property type="match status" value="1"/>
</dbReference>
<evidence type="ECO:0000256" key="10">
    <source>
        <dbReference type="SAM" id="MobiDB-lite"/>
    </source>
</evidence>
<dbReference type="EC" id="3.4.16.4" evidence="14"/>
<dbReference type="GO" id="GO:0008360">
    <property type="term" value="P:regulation of cell shape"/>
    <property type="evidence" value="ECO:0007669"/>
    <property type="project" value="UniProtKB-KW"/>
</dbReference>
<dbReference type="GO" id="GO:0006508">
    <property type="term" value="P:proteolysis"/>
    <property type="evidence" value="ECO:0007669"/>
    <property type="project" value="InterPro"/>
</dbReference>
<evidence type="ECO:0000313" key="15">
    <source>
        <dbReference type="Proteomes" id="UP000035548"/>
    </source>
</evidence>
<feature type="transmembrane region" description="Helical" evidence="11">
    <location>
        <begin position="359"/>
        <end position="380"/>
    </location>
</feature>
<dbReference type="RefSeq" id="WP_047259065.1">
    <property type="nucleotide sequence ID" value="NZ_CP011546.1"/>
</dbReference>
<accession>A0A0G3HET3</accession>
<keyword evidence="11" id="KW-1133">Transmembrane helix</keyword>
<feature type="signal peptide" evidence="12">
    <location>
        <begin position="1"/>
        <end position="23"/>
    </location>
</feature>
<dbReference type="InterPro" id="IPR018044">
    <property type="entry name" value="Peptidase_S11"/>
</dbReference>
<feature type="active site" description="Proton acceptor" evidence="7">
    <location>
        <position position="115"/>
    </location>
</feature>
<evidence type="ECO:0000259" key="13">
    <source>
        <dbReference type="Pfam" id="PF00768"/>
    </source>
</evidence>
<dbReference type="KEGG" id="cut:CUTER_02340"/>
<keyword evidence="15" id="KW-1185">Reference proteome</keyword>
<protein>
    <submittedName>
        <fullName evidence="14">D-alanyl-D-alanine carboxypeptidase</fullName>
        <ecNumber evidence="14">3.4.16.4</ecNumber>
    </submittedName>
</protein>
<dbReference type="AlphaFoldDB" id="A0A0G3HET3"/>
<dbReference type="GO" id="GO:0009002">
    <property type="term" value="F:serine-type D-Ala-D-Ala carboxypeptidase activity"/>
    <property type="evidence" value="ECO:0007669"/>
    <property type="project" value="UniProtKB-EC"/>
</dbReference>
<dbReference type="OrthoDB" id="3663940at2"/>
<evidence type="ECO:0000256" key="7">
    <source>
        <dbReference type="PIRSR" id="PIRSR618044-1"/>
    </source>
</evidence>
<evidence type="ECO:0000256" key="11">
    <source>
        <dbReference type="SAM" id="Phobius"/>
    </source>
</evidence>
<dbReference type="PATRIC" id="fig|1072256.5.peg.463"/>
<feature type="domain" description="Peptidase S11 D-alanyl-D-alanine carboxypeptidase A N-terminal" evidence="13">
    <location>
        <begin position="82"/>
        <end position="302"/>
    </location>
</feature>
<feature type="active site" evidence="7">
    <location>
        <position position="167"/>
    </location>
</feature>
<keyword evidence="4" id="KW-0133">Cell shape</keyword>
<keyword evidence="14" id="KW-0121">Carboxypeptidase</keyword>
<dbReference type="PANTHER" id="PTHR21581:SF33">
    <property type="entry name" value="D-ALANYL-D-ALANINE CARBOXYPEPTIDASE DACB"/>
    <property type="match status" value="1"/>
</dbReference>
<keyword evidence="6" id="KW-0961">Cell wall biogenesis/degradation</keyword>
<dbReference type="Proteomes" id="UP000035548">
    <property type="component" value="Chromosome"/>
</dbReference>
<proteinExistence type="inferred from homology"/>
<keyword evidence="5" id="KW-0573">Peptidoglycan synthesis</keyword>
<dbReference type="GO" id="GO:0071555">
    <property type="term" value="P:cell wall organization"/>
    <property type="evidence" value="ECO:0007669"/>
    <property type="project" value="UniProtKB-KW"/>
</dbReference>
<feature type="binding site" evidence="8">
    <location>
        <position position="273"/>
    </location>
    <ligand>
        <name>substrate</name>
    </ligand>
</feature>
<dbReference type="EMBL" id="CP011546">
    <property type="protein sequence ID" value="AKK10483.1"/>
    <property type="molecule type" value="Genomic_DNA"/>
</dbReference>
<dbReference type="SUPFAM" id="SSF56601">
    <property type="entry name" value="beta-lactamase/transpeptidase-like"/>
    <property type="match status" value="1"/>
</dbReference>
<evidence type="ECO:0000256" key="9">
    <source>
        <dbReference type="RuleBase" id="RU004016"/>
    </source>
</evidence>
<organism evidence="14 15">
    <name type="scientific">Corynebacterium uterequi</name>
    <dbReference type="NCBI Taxonomy" id="1072256"/>
    <lineage>
        <taxon>Bacteria</taxon>
        <taxon>Bacillati</taxon>
        <taxon>Actinomycetota</taxon>
        <taxon>Actinomycetes</taxon>
        <taxon>Mycobacteriales</taxon>
        <taxon>Corynebacteriaceae</taxon>
        <taxon>Corynebacterium</taxon>
    </lineage>
</organism>
<dbReference type="PANTHER" id="PTHR21581">
    <property type="entry name" value="D-ALANYL-D-ALANINE CARBOXYPEPTIDASE"/>
    <property type="match status" value="1"/>
</dbReference>
<evidence type="ECO:0000256" key="3">
    <source>
        <dbReference type="ARBA" id="ARBA00022801"/>
    </source>
</evidence>
<evidence type="ECO:0000256" key="2">
    <source>
        <dbReference type="ARBA" id="ARBA00022729"/>
    </source>
</evidence>
<evidence type="ECO:0000256" key="1">
    <source>
        <dbReference type="ARBA" id="ARBA00007164"/>
    </source>
</evidence>
<comment type="similarity">
    <text evidence="1 9">Belongs to the peptidase S11 family.</text>
</comment>
<keyword evidence="14" id="KW-0645">Protease</keyword>
<dbReference type="GO" id="GO:0009252">
    <property type="term" value="P:peptidoglycan biosynthetic process"/>
    <property type="evidence" value="ECO:0007669"/>
    <property type="project" value="UniProtKB-KW"/>
</dbReference>
<evidence type="ECO:0000256" key="4">
    <source>
        <dbReference type="ARBA" id="ARBA00022960"/>
    </source>
</evidence>
<keyword evidence="2 12" id="KW-0732">Signal</keyword>
<evidence type="ECO:0000256" key="6">
    <source>
        <dbReference type="ARBA" id="ARBA00023316"/>
    </source>
</evidence>
<feature type="active site" description="Acyl-ester intermediate" evidence="7">
    <location>
        <position position="112"/>
    </location>
</feature>
<evidence type="ECO:0000313" key="14">
    <source>
        <dbReference type="EMBL" id="AKK10483.1"/>
    </source>
</evidence>
<evidence type="ECO:0000256" key="5">
    <source>
        <dbReference type="ARBA" id="ARBA00022984"/>
    </source>
</evidence>
<sequence length="386" mass="40041">MNPLPLVASALVMTTLVTTTPYAPPPRSAAPNTDSCPHSLVPPEPVTTSERLAPGRPSPEPLAPIASTCGVSAPAGFDVPEMVLASAWLVFDVDSGEIIAMKDPHGRYRPASIIKALVALVAIRELPLDRKVTVSAESAAQEGSAVGLVEGGVYTVEELLYGLILNSGNDAAHALAQELGGDEATLAAVNALAAELGTGSTRVAHYAGLDAPGQSTSAYDMGLIFRAAFSDPVFARIAATEFVNYPEQPGYEAFEVWNDNKLFLNDPDGIGGKTGYTDDAKHTFVGALDRDGRRLAAVVLDTTIDQGRAWEQAQALLHEAYTIPAGSGVATLQPLAGASAPEATTDEPLAALPAVRHPVVGIAVVIGVVGAFAVAAAVSIRRARRR</sequence>
<keyword evidence="11" id="KW-0472">Membrane</keyword>
<dbReference type="PRINTS" id="PR00725">
    <property type="entry name" value="DADACBPTASE1"/>
</dbReference>
<name>A0A0G3HET3_9CORY</name>
<feature type="chain" id="PRO_5039274569" evidence="12">
    <location>
        <begin position="24"/>
        <end position="386"/>
    </location>
</feature>
<feature type="region of interest" description="Disordered" evidence="10">
    <location>
        <begin position="23"/>
        <end position="65"/>
    </location>
</feature>
<keyword evidence="3 14" id="KW-0378">Hydrolase</keyword>
<reference evidence="14 15" key="1">
    <citation type="journal article" date="2015" name="Genome Announc.">
        <title>Virulence Factor Genes Detected in the Complete Genome Sequence of Corynebacterium uterequi DSM 45634, Isolated from the Uterus of a Maiden Mare.</title>
        <authorList>
            <person name="Ruckert C."/>
            <person name="Kriete M."/>
            <person name="Jaenicke S."/>
            <person name="Winkler A."/>
            <person name="Tauch A."/>
        </authorList>
    </citation>
    <scope>NUCLEOTIDE SEQUENCE [LARGE SCALE GENOMIC DNA]</scope>
    <source>
        <strain evidence="14 15">DSM 45634</strain>
    </source>
</reference>
<dbReference type="STRING" id="1072256.CUTER_02340"/>
<evidence type="ECO:0000256" key="12">
    <source>
        <dbReference type="SAM" id="SignalP"/>
    </source>
</evidence>
<keyword evidence="11" id="KW-0812">Transmembrane</keyword>
<dbReference type="InterPro" id="IPR012338">
    <property type="entry name" value="Beta-lactam/transpept-like"/>
</dbReference>
<dbReference type="InterPro" id="IPR001967">
    <property type="entry name" value="Peptidase_S11_N"/>
</dbReference>
<evidence type="ECO:0000256" key="8">
    <source>
        <dbReference type="PIRSR" id="PIRSR618044-2"/>
    </source>
</evidence>
<reference evidence="15" key="2">
    <citation type="submission" date="2015-05" db="EMBL/GenBank/DDBJ databases">
        <title>Complete genome sequence of Corynebacterium uterequi DSM 45634, isolated from the uterus of a maiden mare.</title>
        <authorList>
            <person name="Ruckert C."/>
            <person name="Albersmeier A."/>
            <person name="Winkler A."/>
            <person name="Tauch A."/>
        </authorList>
    </citation>
    <scope>NUCLEOTIDE SEQUENCE [LARGE SCALE GENOMIC DNA]</scope>
    <source>
        <strain evidence="15">DSM 45634</strain>
    </source>
</reference>
<gene>
    <name evidence="14" type="ORF">CUTER_02340</name>
</gene>